<name>A0ABQ7V202_SOLTU</name>
<reference evidence="1 2" key="1">
    <citation type="journal article" date="2021" name="bioRxiv">
        <title>Chromosome-scale and haplotype-resolved genome assembly of a tetraploid potato cultivar.</title>
        <authorList>
            <person name="Sun H."/>
            <person name="Jiao W.-B."/>
            <person name="Krause K."/>
            <person name="Campoy J.A."/>
            <person name="Goel M."/>
            <person name="Folz-Donahue K."/>
            <person name="Kukat C."/>
            <person name="Huettel B."/>
            <person name="Schneeberger K."/>
        </authorList>
    </citation>
    <scope>NUCLEOTIDE SEQUENCE [LARGE SCALE GENOMIC DNA]</scope>
    <source>
        <strain evidence="1">SolTubOtavaFocal</strain>
        <tissue evidence="1">Leaves</tissue>
    </source>
</reference>
<keyword evidence="2" id="KW-1185">Reference proteome</keyword>
<dbReference type="Proteomes" id="UP000826656">
    <property type="component" value="Unassembled WGS sequence"/>
</dbReference>
<dbReference type="EMBL" id="JAIVGD010000015">
    <property type="protein sequence ID" value="KAH0758105.1"/>
    <property type="molecule type" value="Genomic_DNA"/>
</dbReference>
<evidence type="ECO:0000313" key="2">
    <source>
        <dbReference type="Proteomes" id="UP000826656"/>
    </source>
</evidence>
<organism evidence="1 2">
    <name type="scientific">Solanum tuberosum</name>
    <name type="common">Potato</name>
    <dbReference type="NCBI Taxonomy" id="4113"/>
    <lineage>
        <taxon>Eukaryota</taxon>
        <taxon>Viridiplantae</taxon>
        <taxon>Streptophyta</taxon>
        <taxon>Embryophyta</taxon>
        <taxon>Tracheophyta</taxon>
        <taxon>Spermatophyta</taxon>
        <taxon>Magnoliopsida</taxon>
        <taxon>eudicotyledons</taxon>
        <taxon>Gunneridae</taxon>
        <taxon>Pentapetalae</taxon>
        <taxon>asterids</taxon>
        <taxon>lamiids</taxon>
        <taxon>Solanales</taxon>
        <taxon>Solanaceae</taxon>
        <taxon>Solanoideae</taxon>
        <taxon>Solaneae</taxon>
        <taxon>Solanum</taxon>
    </lineage>
</organism>
<sequence length="60" mass="6889">MGLEYGRQLQLYCPSWKKLTDDSRRWKKNKILQGSLEGDITTDGDLMKFGVHWNLTVGGC</sequence>
<gene>
    <name evidence="1" type="ORF">KY290_021598</name>
</gene>
<protein>
    <submittedName>
        <fullName evidence="1">Uncharacterized protein</fullName>
    </submittedName>
</protein>
<proteinExistence type="predicted"/>
<accession>A0ABQ7V202</accession>
<evidence type="ECO:0000313" key="1">
    <source>
        <dbReference type="EMBL" id="KAH0758105.1"/>
    </source>
</evidence>
<comment type="caution">
    <text evidence="1">The sequence shown here is derived from an EMBL/GenBank/DDBJ whole genome shotgun (WGS) entry which is preliminary data.</text>
</comment>